<dbReference type="AlphaFoldDB" id="K6X121"/>
<proteinExistence type="predicted"/>
<comment type="caution">
    <text evidence="2">The sequence shown here is derived from an EMBL/GenBank/DDBJ whole genome shotgun (WGS) entry which is preliminary data.</text>
</comment>
<dbReference type="GO" id="GO:0000270">
    <property type="term" value="P:peptidoglycan metabolic process"/>
    <property type="evidence" value="ECO:0007669"/>
    <property type="project" value="TreeGrafter"/>
</dbReference>
<dbReference type="Proteomes" id="UP000008363">
    <property type="component" value="Unassembled WGS sequence"/>
</dbReference>
<dbReference type="GO" id="GO:0005886">
    <property type="term" value="C:plasma membrane"/>
    <property type="evidence" value="ECO:0007669"/>
    <property type="project" value="TreeGrafter"/>
</dbReference>
<reference evidence="2 3" key="1">
    <citation type="submission" date="2012-08" db="EMBL/GenBank/DDBJ databases">
        <title>Whole genome shotgun sequence of Gordonia rhizosphera NBRC 16068.</title>
        <authorList>
            <person name="Takarada H."/>
            <person name="Isaki S."/>
            <person name="Hosoyama A."/>
            <person name="Tsuchikane K."/>
            <person name="Katsumata H."/>
            <person name="Baba S."/>
            <person name="Ohji S."/>
            <person name="Yamazaki S."/>
            <person name="Fujita N."/>
        </authorList>
    </citation>
    <scope>NUCLEOTIDE SEQUENCE [LARGE SCALE GENOMIC DNA]</scope>
    <source>
        <strain evidence="2 3">NBRC 16068</strain>
    </source>
</reference>
<dbReference type="EMBL" id="BAHC01000182">
    <property type="protein sequence ID" value="GAB92504.1"/>
    <property type="molecule type" value="Genomic_DNA"/>
</dbReference>
<name>K6X121_9ACTN</name>
<evidence type="ECO:0000313" key="3">
    <source>
        <dbReference type="Proteomes" id="UP000008363"/>
    </source>
</evidence>
<dbReference type="Pfam" id="PF02698">
    <property type="entry name" value="DUF218"/>
    <property type="match status" value="1"/>
</dbReference>
<evidence type="ECO:0000313" key="2">
    <source>
        <dbReference type="EMBL" id="GAB92504.1"/>
    </source>
</evidence>
<dbReference type="InterPro" id="IPR051599">
    <property type="entry name" value="Cell_Envelope_Assoc"/>
</dbReference>
<evidence type="ECO:0000259" key="1">
    <source>
        <dbReference type="Pfam" id="PF02698"/>
    </source>
</evidence>
<dbReference type="GO" id="GO:0043164">
    <property type="term" value="P:Gram-negative-bacterium-type cell wall biogenesis"/>
    <property type="evidence" value="ECO:0007669"/>
    <property type="project" value="TreeGrafter"/>
</dbReference>
<accession>K6X121</accession>
<dbReference type="InterPro" id="IPR014729">
    <property type="entry name" value="Rossmann-like_a/b/a_fold"/>
</dbReference>
<organism evidence="2 3">
    <name type="scientific">Gordonia rhizosphera NBRC 16068</name>
    <dbReference type="NCBI Taxonomy" id="1108045"/>
    <lineage>
        <taxon>Bacteria</taxon>
        <taxon>Bacillati</taxon>
        <taxon>Actinomycetota</taxon>
        <taxon>Actinomycetes</taxon>
        <taxon>Mycobacteriales</taxon>
        <taxon>Gordoniaceae</taxon>
        <taxon>Gordonia</taxon>
    </lineage>
</organism>
<keyword evidence="3" id="KW-1185">Reference proteome</keyword>
<protein>
    <recommendedName>
        <fullName evidence="1">DUF218 domain-containing protein</fullName>
    </recommendedName>
</protein>
<feature type="domain" description="DUF218" evidence="1">
    <location>
        <begin position="147"/>
        <end position="278"/>
    </location>
</feature>
<sequence length="346" mass="35154">MAYVTRVKRVVAAAVVVGAAAVGGFAIGALPVDQSGVPGVRPTVTSVDSASLYNSAQQRFATGDVVGGLDAIKQMLTVSPVDGDALALQAIWSDQAADEATRRAALTRLTAINPLLATTARDIIEGVSAAAQIVPDTTPKTVSGQPAIVILGYGLNGNGKMAPELVRRVTAGKAQAETTTTAPIVVTGGAPKAGITEAAAMRKWLVDNGVDAARITTEDKSGSTVANAQNTAAILLAQGIRDIILVTSPNHIRRGAADFAAAGLKTVATVTTATDLEKYETPLTRNQQKGIRLEATRTAKIPATRQAGLPVPGAPEGLPDTGPGLVIEFGGKLLETLLGAGSSSAN</sequence>
<gene>
    <name evidence="2" type="ORF">GORHZ_182_00070</name>
</gene>
<dbReference type="STRING" id="1108045.GORHZ_182_00070"/>
<dbReference type="PANTHER" id="PTHR30336">
    <property type="entry name" value="INNER MEMBRANE PROTEIN, PROBABLE PERMEASE"/>
    <property type="match status" value="1"/>
</dbReference>
<dbReference type="eggNOG" id="COG1434">
    <property type="taxonomic scope" value="Bacteria"/>
</dbReference>
<dbReference type="PANTHER" id="PTHR30336:SF4">
    <property type="entry name" value="ENVELOPE BIOGENESIS FACTOR ELYC"/>
    <property type="match status" value="1"/>
</dbReference>
<dbReference type="InterPro" id="IPR003848">
    <property type="entry name" value="DUF218"/>
</dbReference>
<dbReference type="Gene3D" id="3.40.50.620">
    <property type="entry name" value="HUPs"/>
    <property type="match status" value="1"/>
</dbReference>
<dbReference type="CDD" id="cd06259">
    <property type="entry name" value="YdcF-like"/>
    <property type="match status" value="1"/>
</dbReference>